<feature type="transmembrane region" description="Helical" evidence="1">
    <location>
        <begin position="6"/>
        <end position="30"/>
    </location>
</feature>
<gene>
    <name evidence="2" type="ORF">OB236_39270</name>
</gene>
<evidence type="ECO:0000313" key="2">
    <source>
        <dbReference type="EMBL" id="MCU6798185.1"/>
    </source>
</evidence>
<evidence type="ECO:0000313" key="3">
    <source>
        <dbReference type="Proteomes" id="UP001652445"/>
    </source>
</evidence>
<dbReference type="RefSeq" id="WP_262688867.1">
    <property type="nucleotide sequence ID" value="NZ_JAOQIO010000125.1"/>
</dbReference>
<sequence length="147" mass="16014">MFGFMLFLHLAGLVIWLGSLFAIMIMLIMLNKQLGSLESNTLAQRIIRTFSRFAHPSAVFVLISGILMIIQMGMGSGKPLWLEVMEKGGGTIILLGLIFTGILGSKVKKRLSIPGEAHHVKLSGYMFAISTVIVLTLSVVLVVSIKI</sequence>
<keyword evidence="1" id="KW-0472">Membrane</keyword>
<feature type="transmembrane region" description="Helical" evidence="1">
    <location>
        <begin position="125"/>
        <end position="145"/>
    </location>
</feature>
<name>A0ABT2UU44_9BACL</name>
<reference evidence="2 3" key="1">
    <citation type="submission" date="2022-09" db="EMBL/GenBank/DDBJ databases">
        <authorList>
            <person name="Han X.L."/>
            <person name="Wang Q."/>
            <person name="Lu T."/>
        </authorList>
    </citation>
    <scope>NUCLEOTIDE SEQUENCE [LARGE SCALE GENOMIC DNA]</scope>
    <source>
        <strain evidence="2 3">WQ 127069</strain>
    </source>
</reference>
<feature type="transmembrane region" description="Helical" evidence="1">
    <location>
        <begin position="84"/>
        <end position="104"/>
    </location>
</feature>
<evidence type="ECO:0008006" key="4">
    <source>
        <dbReference type="Google" id="ProtNLM"/>
    </source>
</evidence>
<organism evidence="2 3">
    <name type="scientific">Paenibacillus baimaensis</name>
    <dbReference type="NCBI Taxonomy" id="2982185"/>
    <lineage>
        <taxon>Bacteria</taxon>
        <taxon>Bacillati</taxon>
        <taxon>Bacillota</taxon>
        <taxon>Bacilli</taxon>
        <taxon>Bacillales</taxon>
        <taxon>Paenibacillaceae</taxon>
        <taxon>Paenibacillus</taxon>
    </lineage>
</organism>
<protein>
    <recommendedName>
        <fullName evidence="4">DUF2269 family protein</fullName>
    </recommendedName>
</protein>
<proteinExistence type="predicted"/>
<keyword evidence="1" id="KW-1133">Transmembrane helix</keyword>
<keyword evidence="3" id="KW-1185">Reference proteome</keyword>
<dbReference type="EMBL" id="JAOQIO010000125">
    <property type="protein sequence ID" value="MCU6798185.1"/>
    <property type="molecule type" value="Genomic_DNA"/>
</dbReference>
<dbReference type="Proteomes" id="UP001652445">
    <property type="component" value="Unassembled WGS sequence"/>
</dbReference>
<evidence type="ECO:0000256" key="1">
    <source>
        <dbReference type="SAM" id="Phobius"/>
    </source>
</evidence>
<feature type="transmembrane region" description="Helical" evidence="1">
    <location>
        <begin position="50"/>
        <end position="72"/>
    </location>
</feature>
<comment type="caution">
    <text evidence="2">The sequence shown here is derived from an EMBL/GenBank/DDBJ whole genome shotgun (WGS) entry which is preliminary data.</text>
</comment>
<accession>A0ABT2UU44</accession>
<keyword evidence="1" id="KW-0812">Transmembrane</keyword>